<dbReference type="Gene3D" id="1.10.3730.20">
    <property type="match status" value="1"/>
</dbReference>
<dbReference type="Proteomes" id="UP000540787">
    <property type="component" value="Unassembled WGS sequence"/>
</dbReference>
<keyword evidence="1" id="KW-1133">Transmembrane helix</keyword>
<proteinExistence type="predicted"/>
<reference evidence="3 4" key="1">
    <citation type="submission" date="2020-08" db="EMBL/GenBank/DDBJ databases">
        <title>The Agave Microbiome: Exploring the role of microbial communities in plant adaptations to desert environments.</title>
        <authorList>
            <person name="Partida-Martinez L.P."/>
        </authorList>
    </citation>
    <scope>NUCLEOTIDE SEQUENCE [LARGE SCALE GENOMIC DNA]</scope>
    <source>
        <strain evidence="3 4">AT3.2</strain>
    </source>
</reference>
<feature type="transmembrane region" description="Helical" evidence="1">
    <location>
        <begin position="146"/>
        <end position="167"/>
    </location>
</feature>
<feature type="transmembrane region" description="Helical" evidence="1">
    <location>
        <begin position="118"/>
        <end position="140"/>
    </location>
</feature>
<keyword evidence="1" id="KW-0472">Membrane</keyword>
<feature type="transmembrane region" description="Helical" evidence="1">
    <location>
        <begin position="323"/>
        <end position="340"/>
    </location>
</feature>
<organism evidence="3 4">
    <name type="scientific">Massilia aurea</name>
    <dbReference type="NCBI Taxonomy" id="373040"/>
    <lineage>
        <taxon>Bacteria</taxon>
        <taxon>Pseudomonadati</taxon>
        <taxon>Pseudomonadota</taxon>
        <taxon>Betaproteobacteria</taxon>
        <taxon>Burkholderiales</taxon>
        <taxon>Oxalobacteraceae</taxon>
        <taxon>Telluria group</taxon>
        <taxon>Massilia</taxon>
    </lineage>
</organism>
<feature type="transmembrane region" description="Helical" evidence="1">
    <location>
        <begin position="297"/>
        <end position="317"/>
    </location>
</feature>
<accession>A0A7W9WZ56</accession>
<feature type="transmembrane region" description="Helical" evidence="1">
    <location>
        <begin position="233"/>
        <end position="252"/>
    </location>
</feature>
<dbReference type="Pfam" id="PF00892">
    <property type="entry name" value="EamA"/>
    <property type="match status" value="2"/>
</dbReference>
<feature type="transmembrane region" description="Helical" evidence="1">
    <location>
        <begin position="87"/>
        <end position="106"/>
    </location>
</feature>
<dbReference type="InterPro" id="IPR037185">
    <property type="entry name" value="EmrE-like"/>
</dbReference>
<feature type="transmembrane region" description="Helical" evidence="1">
    <location>
        <begin position="201"/>
        <end position="221"/>
    </location>
</feature>
<evidence type="ECO:0000259" key="2">
    <source>
        <dbReference type="Pfam" id="PF00892"/>
    </source>
</evidence>
<dbReference type="AlphaFoldDB" id="A0A7W9WZ56"/>
<evidence type="ECO:0000313" key="4">
    <source>
        <dbReference type="Proteomes" id="UP000540787"/>
    </source>
</evidence>
<dbReference type="PANTHER" id="PTHR22911:SF137">
    <property type="entry name" value="SOLUTE CARRIER FAMILY 35 MEMBER G2-RELATED"/>
    <property type="match status" value="1"/>
</dbReference>
<feature type="transmembrane region" description="Helical" evidence="1">
    <location>
        <begin position="58"/>
        <end position="75"/>
    </location>
</feature>
<feature type="transmembrane region" description="Helical" evidence="1">
    <location>
        <begin position="174"/>
        <end position="189"/>
    </location>
</feature>
<name>A0A7W9WZ56_9BURK</name>
<gene>
    <name evidence="3" type="ORF">HD842_001572</name>
</gene>
<dbReference type="GO" id="GO:0016020">
    <property type="term" value="C:membrane"/>
    <property type="evidence" value="ECO:0007669"/>
    <property type="project" value="InterPro"/>
</dbReference>
<dbReference type="PANTHER" id="PTHR22911">
    <property type="entry name" value="ACYL-MALONYL CONDENSING ENZYME-RELATED"/>
    <property type="match status" value="1"/>
</dbReference>
<sequence length="353" mass="37146">MKQTHLAEEDTDEKHIEHWHCVPHDRAGSMGGPVNPADTLEKRTLPEQAATGAARPPWLGYALATALLWGVWGAFAGLPTQNGFPETLVYVVWALTMVPPALFVLARSGWRVRRDRTAVGYGLAIGLLGAGGQMVLFYAVKAGPAYLIFPLISLSPVITIVLSLLFLHERTGRMGVAGIVLAVCALPLFDFNPGGAPQQYGLWFVLAIGVLVAWGLQAYFIKLANTRMDAESIFFYMTASALLCIPVALAMTDFSQPINYGPSGPLLAAATQVLNAIGALTLVYAFRHGKALTVSPLVNAGAPLLTTVIAMALAGAVPGGYRLAGIGLALAAALFLALQADDSVAPAESTEGA</sequence>
<evidence type="ECO:0000313" key="3">
    <source>
        <dbReference type="EMBL" id="MBB6133461.1"/>
    </source>
</evidence>
<keyword evidence="1" id="KW-0812">Transmembrane</keyword>
<protein>
    <submittedName>
        <fullName evidence="3">Drug/metabolite transporter (DMT)-like permease</fullName>
    </submittedName>
</protein>
<dbReference type="EMBL" id="JACHBX010000001">
    <property type="protein sequence ID" value="MBB6133461.1"/>
    <property type="molecule type" value="Genomic_DNA"/>
</dbReference>
<feature type="domain" description="EamA" evidence="2">
    <location>
        <begin position="58"/>
        <end position="186"/>
    </location>
</feature>
<comment type="caution">
    <text evidence="3">The sequence shown here is derived from an EMBL/GenBank/DDBJ whole genome shotgun (WGS) entry which is preliminary data.</text>
</comment>
<evidence type="ECO:0000256" key="1">
    <source>
        <dbReference type="SAM" id="Phobius"/>
    </source>
</evidence>
<dbReference type="InterPro" id="IPR000620">
    <property type="entry name" value="EamA_dom"/>
</dbReference>
<dbReference type="SUPFAM" id="SSF103481">
    <property type="entry name" value="Multidrug resistance efflux transporter EmrE"/>
    <property type="match status" value="2"/>
</dbReference>
<feature type="domain" description="EamA" evidence="2">
    <location>
        <begin position="203"/>
        <end position="336"/>
    </location>
</feature>
<feature type="transmembrane region" description="Helical" evidence="1">
    <location>
        <begin position="264"/>
        <end position="285"/>
    </location>
</feature>
<keyword evidence="4" id="KW-1185">Reference proteome</keyword>